<sequence>MRRRSDTAAKRKAHSEGRTESNKTFMNPFECELSEASRKSRDDGQEDGRRLGKKAKPFIMLSLMRADFLTNKYLSSWQFRSLE</sequence>
<evidence type="ECO:0000256" key="1">
    <source>
        <dbReference type="SAM" id="MobiDB-lite"/>
    </source>
</evidence>
<dbReference type="AlphaFoldDB" id="A0A4C1SRT8"/>
<organism evidence="2 3">
    <name type="scientific">Eumeta variegata</name>
    <name type="common">Bagworm moth</name>
    <name type="synonym">Eumeta japonica</name>
    <dbReference type="NCBI Taxonomy" id="151549"/>
    <lineage>
        <taxon>Eukaryota</taxon>
        <taxon>Metazoa</taxon>
        <taxon>Ecdysozoa</taxon>
        <taxon>Arthropoda</taxon>
        <taxon>Hexapoda</taxon>
        <taxon>Insecta</taxon>
        <taxon>Pterygota</taxon>
        <taxon>Neoptera</taxon>
        <taxon>Endopterygota</taxon>
        <taxon>Lepidoptera</taxon>
        <taxon>Glossata</taxon>
        <taxon>Ditrysia</taxon>
        <taxon>Tineoidea</taxon>
        <taxon>Psychidae</taxon>
        <taxon>Oiketicinae</taxon>
        <taxon>Eumeta</taxon>
    </lineage>
</organism>
<accession>A0A4C1SRT8</accession>
<keyword evidence="3" id="KW-1185">Reference proteome</keyword>
<proteinExistence type="predicted"/>
<name>A0A4C1SRT8_EUMVA</name>
<evidence type="ECO:0000313" key="3">
    <source>
        <dbReference type="Proteomes" id="UP000299102"/>
    </source>
</evidence>
<dbReference type="Proteomes" id="UP000299102">
    <property type="component" value="Unassembled WGS sequence"/>
</dbReference>
<reference evidence="2 3" key="1">
    <citation type="journal article" date="2019" name="Commun. Biol.">
        <title>The bagworm genome reveals a unique fibroin gene that provides high tensile strength.</title>
        <authorList>
            <person name="Kono N."/>
            <person name="Nakamura H."/>
            <person name="Ohtoshi R."/>
            <person name="Tomita M."/>
            <person name="Numata K."/>
            <person name="Arakawa K."/>
        </authorList>
    </citation>
    <scope>NUCLEOTIDE SEQUENCE [LARGE SCALE GENOMIC DNA]</scope>
</reference>
<comment type="caution">
    <text evidence="2">The sequence shown here is derived from an EMBL/GenBank/DDBJ whole genome shotgun (WGS) entry which is preliminary data.</text>
</comment>
<feature type="region of interest" description="Disordered" evidence="1">
    <location>
        <begin position="1"/>
        <end position="52"/>
    </location>
</feature>
<feature type="compositionally biased region" description="Basic and acidic residues" evidence="1">
    <location>
        <begin position="1"/>
        <end position="21"/>
    </location>
</feature>
<gene>
    <name evidence="2" type="ORF">EVAR_2484_1</name>
</gene>
<feature type="compositionally biased region" description="Basic and acidic residues" evidence="1">
    <location>
        <begin position="35"/>
        <end position="50"/>
    </location>
</feature>
<evidence type="ECO:0000313" key="2">
    <source>
        <dbReference type="EMBL" id="GBP03761.1"/>
    </source>
</evidence>
<protein>
    <submittedName>
        <fullName evidence="2">Uncharacterized protein</fullName>
    </submittedName>
</protein>
<dbReference type="EMBL" id="BGZK01000011">
    <property type="protein sequence ID" value="GBP03761.1"/>
    <property type="molecule type" value="Genomic_DNA"/>
</dbReference>